<feature type="compositionally biased region" description="Basic residues" evidence="9">
    <location>
        <begin position="783"/>
        <end position="803"/>
    </location>
</feature>
<comment type="catalytic activity">
    <reaction evidence="1 8">
        <text>Exonucleolytic cleavage in the 3'- to 5'-direction to yield nucleoside 5'-phosphates.</text>
        <dbReference type="EC" id="3.1.13.1"/>
    </reaction>
</comment>
<dbReference type="InterPro" id="IPR003029">
    <property type="entry name" value="S1_domain"/>
</dbReference>
<dbReference type="Proteomes" id="UP001164472">
    <property type="component" value="Chromosome"/>
</dbReference>
<dbReference type="GO" id="GO:0008859">
    <property type="term" value="F:exoribonuclease II activity"/>
    <property type="evidence" value="ECO:0007669"/>
    <property type="project" value="UniProtKB-UniRule"/>
</dbReference>
<dbReference type="GO" id="GO:0005829">
    <property type="term" value="C:cytosol"/>
    <property type="evidence" value="ECO:0007669"/>
    <property type="project" value="TreeGrafter"/>
</dbReference>
<organism evidence="11 12">
    <name type="scientific">Alkalimarinus sediminis</name>
    <dbReference type="NCBI Taxonomy" id="1632866"/>
    <lineage>
        <taxon>Bacteria</taxon>
        <taxon>Pseudomonadati</taxon>
        <taxon>Pseudomonadota</taxon>
        <taxon>Gammaproteobacteria</taxon>
        <taxon>Alteromonadales</taxon>
        <taxon>Alteromonadaceae</taxon>
        <taxon>Alkalimarinus</taxon>
    </lineage>
</organism>
<evidence type="ECO:0000256" key="7">
    <source>
        <dbReference type="ARBA" id="ARBA00022884"/>
    </source>
</evidence>
<dbReference type="SMART" id="SM00357">
    <property type="entry name" value="CSP"/>
    <property type="match status" value="1"/>
</dbReference>
<keyword evidence="3 8" id="KW-0963">Cytoplasm</keyword>
<dbReference type="InterPro" id="IPR040476">
    <property type="entry name" value="CSD2"/>
</dbReference>
<evidence type="ECO:0000256" key="4">
    <source>
        <dbReference type="ARBA" id="ARBA00022722"/>
    </source>
</evidence>
<dbReference type="InterPro" id="IPR011805">
    <property type="entry name" value="RNase_R"/>
</dbReference>
<gene>
    <name evidence="8 11" type="primary">rnr</name>
    <name evidence="11" type="ORF">NNL22_14210</name>
</gene>
<dbReference type="EC" id="3.1.13.1" evidence="8"/>
<dbReference type="Gene3D" id="2.40.50.140">
    <property type="entry name" value="Nucleic acid-binding proteins"/>
    <property type="match status" value="2"/>
</dbReference>
<comment type="similarity">
    <text evidence="8">Belongs to the RNR ribonuclease family. RNase R subfamily.</text>
</comment>
<dbReference type="NCBIfam" id="TIGR02063">
    <property type="entry name" value="RNase_R"/>
    <property type="match status" value="1"/>
</dbReference>
<evidence type="ECO:0000313" key="11">
    <source>
        <dbReference type="EMBL" id="UZW74165.1"/>
    </source>
</evidence>
<dbReference type="SUPFAM" id="SSF50249">
    <property type="entry name" value="Nucleic acid-binding proteins"/>
    <property type="match status" value="4"/>
</dbReference>
<keyword evidence="4 8" id="KW-0540">Nuclease</keyword>
<dbReference type="Pfam" id="PF08461">
    <property type="entry name" value="WHD_RNase_R"/>
    <property type="match status" value="1"/>
</dbReference>
<dbReference type="InterPro" id="IPR001900">
    <property type="entry name" value="RNase_II/R"/>
</dbReference>
<proteinExistence type="inferred from homology"/>
<keyword evidence="5 8" id="KW-0378">Hydrolase</keyword>
<dbReference type="PANTHER" id="PTHR23355">
    <property type="entry name" value="RIBONUCLEASE"/>
    <property type="match status" value="1"/>
</dbReference>
<accession>A0A9E8KPG9</accession>
<dbReference type="InterPro" id="IPR013223">
    <property type="entry name" value="RNase_B_OB_dom"/>
</dbReference>
<evidence type="ECO:0000256" key="5">
    <source>
        <dbReference type="ARBA" id="ARBA00022801"/>
    </source>
</evidence>
<dbReference type="PROSITE" id="PS01175">
    <property type="entry name" value="RIBONUCLEASE_II"/>
    <property type="match status" value="1"/>
</dbReference>
<dbReference type="NCBIfam" id="NF008648">
    <property type="entry name" value="PRK11642.1"/>
    <property type="match status" value="1"/>
</dbReference>
<evidence type="ECO:0000256" key="9">
    <source>
        <dbReference type="SAM" id="MobiDB-lite"/>
    </source>
</evidence>
<feature type="compositionally biased region" description="Basic residues" evidence="9">
    <location>
        <begin position="755"/>
        <end position="772"/>
    </location>
</feature>
<keyword evidence="6 8" id="KW-0269">Exonuclease</keyword>
<dbReference type="PROSITE" id="PS50126">
    <property type="entry name" value="S1"/>
    <property type="match status" value="1"/>
</dbReference>
<evidence type="ECO:0000256" key="6">
    <source>
        <dbReference type="ARBA" id="ARBA00022839"/>
    </source>
</evidence>
<dbReference type="GO" id="GO:0003723">
    <property type="term" value="F:RNA binding"/>
    <property type="evidence" value="ECO:0007669"/>
    <property type="project" value="UniProtKB-UniRule"/>
</dbReference>
<dbReference type="GO" id="GO:0006402">
    <property type="term" value="P:mRNA catabolic process"/>
    <property type="evidence" value="ECO:0007669"/>
    <property type="project" value="TreeGrafter"/>
</dbReference>
<name>A0A9E8KPG9_9ALTE</name>
<dbReference type="EMBL" id="CP101527">
    <property type="protein sequence ID" value="UZW74165.1"/>
    <property type="molecule type" value="Genomic_DNA"/>
</dbReference>
<keyword evidence="7 8" id="KW-0694">RNA-binding</keyword>
<keyword evidence="12" id="KW-1185">Reference proteome</keyword>
<dbReference type="InterPro" id="IPR013668">
    <property type="entry name" value="RNase_R_HTH_12"/>
</dbReference>
<dbReference type="Pfam" id="PF08206">
    <property type="entry name" value="OB_RNB"/>
    <property type="match status" value="1"/>
</dbReference>
<dbReference type="NCBIfam" id="TIGR00358">
    <property type="entry name" value="3_prime_RNase"/>
    <property type="match status" value="1"/>
</dbReference>
<comment type="subcellular location">
    <subcellularLocation>
        <location evidence="2 8">Cytoplasm</location>
    </subcellularLocation>
</comment>
<protein>
    <recommendedName>
        <fullName evidence="8">Ribonuclease R</fullName>
        <shortName evidence="8">RNase R</shortName>
        <ecNumber evidence="8">3.1.13.1</ecNumber>
    </recommendedName>
</protein>
<feature type="domain" description="S1 motif" evidence="10">
    <location>
        <begin position="660"/>
        <end position="741"/>
    </location>
</feature>
<dbReference type="Pfam" id="PF00773">
    <property type="entry name" value="RNB"/>
    <property type="match status" value="1"/>
</dbReference>
<dbReference type="InterPro" id="IPR011129">
    <property type="entry name" value="CSD"/>
</dbReference>
<dbReference type="PANTHER" id="PTHR23355:SF9">
    <property type="entry name" value="DIS3-LIKE EXONUCLEASE 2"/>
    <property type="match status" value="1"/>
</dbReference>
<dbReference type="InterPro" id="IPR004476">
    <property type="entry name" value="RNase_II/RNase_R"/>
</dbReference>
<dbReference type="Pfam" id="PF17876">
    <property type="entry name" value="CSD2"/>
    <property type="match status" value="1"/>
</dbReference>
<dbReference type="SMART" id="SM00955">
    <property type="entry name" value="RNB"/>
    <property type="match status" value="1"/>
</dbReference>
<dbReference type="FunFam" id="2.40.50.140:FF:000408">
    <property type="entry name" value="Ribonuclease R"/>
    <property type="match status" value="1"/>
</dbReference>
<dbReference type="SMART" id="SM00316">
    <property type="entry name" value="S1"/>
    <property type="match status" value="1"/>
</dbReference>
<dbReference type="InterPro" id="IPR022966">
    <property type="entry name" value="RNase_II/R_CS"/>
</dbReference>
<evidence type="ECO:0000313" key="12">
    <source>
        <dbReference type="Proteomes" id="UP001164472"/>
    </source>
</evidence>
<evidence type="ECO:0000256" key="3">
    <source>
        <dbReference type="ARBA" id="ARBA00022490"/>
    </source>
</evidence>
<feature type="region of interest" description="Disordered" evidence="9">
    <location>
        <begin position="742"/>
        <end position="821"/>
    </location>
</feature>
<dbReference type="HAMAP" id="MF_01895">
    <property type="entry name" value="RNase_R"/>
    <property type="match status" value="1"/>
</dbReference>
<evidence type="ECO:0000256" key="2">
    <source>
        <dbReference type="ARBA" id="ARBA00004496"/>
    </source>
</evidence>
<reference evidence="11" key="1">
    <citation type="submission" date="2022-07" db="EMBL/GenBank/DDBJ databases">
        <title>Alkalimarinus sp. nov., isolated from gut of a Alitta virens.</title>
        <authorList>
            <person name="Yang A.I."/>
            <person name="Shin N.-R."/>
        </authorList>
    </citation>
    <scope>NUCLEOTIDE SEQUENCE</scope>
    <source>
        <strain evidence="11">FA028</strain>
    </source>
</reference>
<sequence length="821" mass="92684">MSKKKVRDPYAQREAEKYDNPVPSREFILEHLENTKAPATHPELCKALNLKDEDSIEAIRRRLIAMSRDGQLICNRRGQYVPTSSISLIKGRVQGHKDGFGFVIPEDGTSDLFLTARQMRSVVHGDIVLVRVDDVDQRGRRMAIIVEVLERNTEQVVGRLCLESGIAFVTPENTKIANDVMIPLDACMDAKHGQYVVVEITQHPTVRTSAVGKVVEVMGDHMAPGMEIDVAIRSHSIPFVWPAEVIQAVKAFSGEVAESDKQHRVDIRHLPLVTIDGEDARDFDDAVYCEPKKSGGWRLYVAIADVAHYVKMGQPLDVEAFNRGNSVYFPDHVVPMLPEILSNGLCSLNPEVDRLCMVCEMTISEQGALSGYKFYEGVMHSHARLTYTKVSHMLEHPESNEGQQLCQRYADILPHLHHLFDLYHALRFARDQRGAIDFETVETRILFGDERKIEQIVPTQRNEAHKIIEECMLSANVATARFLKKNKMHTLYRVHEGPGPEKLENLREFLGELGLHLYGDRDKPKPADYQALLAEIKDRPDFSVIQTVMLRSLSQAVYSPEEEGHFGLGYPHYAHFTSPIRRYPDLTVHRAIKSVIHSEAVCNQVQRTDVIKPGENPYHYDLPQMIQLGEHCSMTERRADEATRDVVSWLKCEFLQQHLGETFEGIISGVTSFGFFVELKDLYIDGLVHVSSLKSDYYHYDQAKHRLVGERTGVSYRLGDTVNVQVIRIDLDDRKIDFEILGQPTRRPEKSGGAARRKADKGKGKPKGKGSRKALLDKMPEKGKKKKTVKKGAKKKGAAKKSAPRTAKAGSATPRKRKVSK</sequence>
<dbReference type="RefSeq" id="WP_251811234.1">
    <property type="nucleotide sequence ID" value="NZ_CP101527.1"/>
</dbReference>
<dbReference type="AlphaFoldDB" id="A0A9E8KPG9"/>
<evidence type="ECO:0000256" key="8">
    <source>
        <dbReference type="HAMAP-Rule" id="MF_01895"/>
    </source>
</evidence>
<dbReference type="KEGG" id="asem:NNL22_14210"/>
<evidence type="ECO:0000256" key="1">
    <source>
        <dbReference type="ARBA" id="ARBA00001849"/>
    </source>
</evidence>
<evidence type="ECO:0000259" key="10">
    <source>
        <dbReference type="PROSITE" id="PS50126"/>
    </source>
</evidence>
<dbReference type="InterPro" id="IPR012340">
    <property type="entry name" value="NA-bd_OB-fold"/>
</dbReference>
<comment type="function">
    <text evidence="8">3'-5' exoribonuclease that releases 5'-nucleoside monophosphates and is involved in maturation of structured RNAs.</text>
</comment>
<dbReference type="CDD" id="cd04471">
    <property type="entry name" value="S1_RNase_R"/>
    <property type="match status" value="1"/>
</dbReference>
<dbReference type="Pfam" id="PF00575">
    <property type="entry name" value="S1"/>
    <property type="match status" value="1"/>
</dbReference>
<dbReference type="InterPro" id="IPR050180">
    <property type="entry name" value="RNR_Ribonuclease"/>
</dbReference>